<feature type="compositionally biased region" description="Basic and acidic residues" evidence="1">
    <location>
        <begin position="3049"/>
        <end position="3058"/>
    </location>
</feature>
<feature type="region of interest" description="Disordered" evidence="1">
    <location>
        <begin position="2973"/>
        <end position="3101"/>
    </location>
</feature>
<feature type="region of interest" description="Disordered" evidence="1">
    <location>
        <begin position="3121"/>
        <end position="3158"/>
    </location>
</feature>
<feature type="compositionally biased region" description="Basic and acidic residues" evidence="1">
    <location>
        <begin position="3065"/>
        <end position="3078"/>
    </location>
</feature>
<feature type="compositionally biased region" description="Polar residues" evidence="1">
    <location>
        <begin position="3238"/>
        <end position="3248"/>
    </location>
</feature>
<dbReference type="GeneID" id="8581428"/>
<feature type="region of interest" description="Disordered" evidence="1">
    <location>
        <begin position="3282"/>
        <end position="3312"/>
    </location>
</feature>
<dbReference type="KEGG" id="cbr:CBG_04028"/>
<reference evidence="3 4" key="2">
    <citation type="journal article" date="2011" name="PLoS Genet.">
        <title>Caenorhabditis briggsae recombinant inbred line genotypes reveal inter-strain incompatibility and the evolution of recombination.</title>
        <authorList>
            <person name="Ross J.A."/>
            <person name="Koboldt D.C."/>
            <person name="Staisch J.E."/>
            <person name="Chamberlin H.M."/>
            <person name="Gupta B.P."/>
            <person name="Miller R.D."/>
            <person name="Baird S.E."/>
            <person name="Haag E.S."/>
        </authorList>
    </citation>
    <scope>NUCLEOTIDE SEQUENCE [LARGE SCALE GENOMIC DNA]</scope>
    <source>
        <strain evidence="3 4">AF16</strain>
    </source>
</reference>
<evidence type="ECO:0000313" key="5">
    <source>
        <dbReference type="WormBase" id="CBG04028"/>
    </source>
</evidence>
<feature type="compositionally biased region" description="Basic and acidic residues" evidence="1">
    <location>
        <begin position="3004"/>
        <end position="3020"/>
    </location>
</feature>
<sequence length="3456" mass="400176">MGFKSLTLLGLISLVALTGAKLRWKCELFDTSQETSTRTTFVEFVKGEEPKVPVVPNGPNPRPPRSPKCRPRPKNGTVGPSTGTEKLTIEKSKSLIQSDVPGVLASGDTDLPHVKYQRKETHQSLDLNIGPGFEESNDPYGRSKQPVPKLFRPAHLKGADELDKPLTEHLDENVMPDFELDDDESPPIEQDLPWCPEETDDDCETVDLEKLSVSELIELKQRCETTVSAKRQELIEKLIKTERGQPEVPKPGQFVVSPPTGNINCTTSPSKLKETDLEKYRKECPCEEDHSKMSEEEFAIFKKECLDPIEIPGTPHNLVRKNGRCGSSQTKINEMREQEYKLFVKECLVNPNIDLKKIIIIKPGPDCKDVDVKGMGKIELGKYQKKCLTTRNCDDMDTSSMDEKELTRFKKMCSPVIRKTNNLCEEENVDALDDVAFEKYKIECILGETPFDCDSVDPKTLSDRELRMYLKECPDPRSPPPVNSRMNCKNVNPDELSNAEYKKYERDCLEKSAGECARIDPQTLNDQELNRNVFQYKKYEEECLNKESNCTLADPREMTDEQYTRYERACLKKSTDCKDINVKDLTEVQYRKFRRDCLRENPEFDCSSKNVDEMSEKEYSRYRKECLENQRDFNCNDVQPKKLTQKQLKRYMRECVRESSDCQDQNVKEMSETDYEEYVKKCLKEDSKIDCSNVNPNQLTGDELRKYQRECERFDCNVNLNDLSEAEYKKYLKHFREDNPSLDCLNINPDDLKGEELERYNDECLSGIDCQVAKPEKMSTKEYKMFMRHCVKNTLDCTSVNVKDLSNTDYEKFRTDCLKIESDCLNIDTSKLNDNEYKQYKKECLDAERDVNCDSVNPNKLTREQYQLYEKKCLERISSENCVSINPNELSDDDYEKYRKDCLKPRARFDCKTVNVQKLSDKEYKKYEQECLDRPRNSDCDSVRPDELNEKEIGKLINFQYAKYQRECLGTGKPAGCRNVNPDNLSREEYRKYEKECLPSSSPDCDGVVVDNLNDEEFARYKKRCSSRVPRPPGESVDITKIVRFNESSSIPPGVTAEACQNADVEKMTNYQYNQYKKYCQVNFEGTDCDEVRVDKLSEEKLQEYVAKCGLFCGIERKEALSKKYQRIYEERCEGDSNELEKDCKDIAIEKLGERMYADFAEKCLEPINACSMLKSRRLVRKVYNEYRLRSDTEKMTLEEYKDYKRRCGKGRKDCDDVNVEELSDQEFIRYKKQCLLDTMNEDCKDINVDELAKEEYRRYLKKCGRLLPSEVTDGDCGSVEVMELTDNEDNDQVLDERCPKMAPESGQQEFREYMKRCPDHSSDSIQKCNTLDWRAMSRKEYLDFLKVCPPEKSSDRMTPPGGESSKNCSGMDVEKMTEEEFEQYRKNCISIRRTTNSDCDDVDVNALSDEEYRMYERRCGTPRGPDYPDSPNRHNCTGVNIEELTSKEFRAYKKRCLTIRKTPDCSAKDTSQLSDEEYEVYRKKCSSGEHPEKPRDGCSSVNVSELSDEEYRDYKKKCLERSTSKPDCDYVNVNNLSDEEYRLYRKNCGSSGGPVEIEKSIEIVPPRRNGEDTPELERTPEDRFPEIPSVTIEKTVVVNLSKPPQGPDSNDCTSINPNELSDSEYEDYRRRCLERKIPKPDCDDIDVNKLSDEEYLVYKNRCGEESPESPRKPSVTVEKTVKIVNTPPNDGSSPPTSPNIDDCSNVNVAKLTDDEYDEYRRKCMSIRKIVQPECSDINIEELDKEEVGLKFVDVYLAYKKRCGPPDSPRSSNDCSDVRVEELTHEEYALYKKKCLKGKPPRRPVTPDENCRNVNINELSESEYRAFKRRCAENVTVEKIVVVGKECNRNTDEMTKEEYQKYLKECPQKPQIELTKTITIVPRDEDDCSKIDVNSLTDEEFVFYQKKCGDYKNTFQFNCNQDVTKMSDGEFEKFRKACGKKPFDCESTDVDSLSDRDYARFLKECGKRPIYNCKNAKVERMSSDEYDEYKRKCKKVTTKIHTDCDQVKVETLSRKEVIVERLNLLHSNLFFLFQYAEFKERCLKNIPKRPTTTIRKRVDCSIVDESMMTDEEYADFKQNCNVKVTTDRYRPGENMILTKKVEIRTGKEKFSCYDQDVDQMSDEEYATFEKKCLANPHFRFDCSTVDTTNLSREEYAKYQRECPTRPEKTILIKTLIVNGSNEVVKNGCYNRDVDGMSNEEYADYEVRCLGREPVPLPQLERKTSFDCHNVDLSKLSYPEIEEHIKRCRTRETASTPPPPRRQSLKCSDVKTDDLNLNDKAYAKWVKECLPTPDLKLKKKIIIPPTPEEPRLSGGETVRVEKIEIYEHLRPDDDEGYWKGNEDFGVRVLTGIKKMVITGRPDEDSESEAGVILVKKVIHKIPGRRRPFDVDNGIDEGGVIEVKRMIMKTTQPEPDVDESEEFEEILRRPRKIVGPKEEVALLSVTKRHPHSYGTKHRPEEEEPTEVVKLTKNTKHPNATIREVRIRKHFGTGVPAEETVVQEIGGLDFKITRKTVMKPRKVRKLKSTTTTTTTPAEPEYYYDEEEVPEYITLVRVEKSSRPLRKTRRPEDEDDEYVDVKEDKPKSYIEFEGFVKVHAGSRKLRKKTKFTDSGEEPAIREVTRTVVPGTEDDDFKGVKVRSPRKRVILIRKIAVEVPDDVEHEVTVVKKLKVLKFGNEEVENFNDDDGNVEDDGKIIVRNRKRKYWFEDGRERPGEDDENEEYVEGRIAVKGRAPKAFRWTNRPVKKGSDGPTVTERTSQFYKIGGSEEDDEERRRRRRKEELRPRALEEEEEDGIIRRRRPDDEDGRRPRPRFEEESEEFRQRKRLRPGFEEEIEEEGKRKRNPGGLNEDVIIKKLYRLGQKTPFEENDGEPIVLTRKKIIKNQPNDMNEEEPDESGEIKLHNRRKLYRIPAGGGRPNGDDDQEIVKIKKKTVHRIGPNGEREYVDEDVPTGGSDTGEDEEIKLLKRRKFYRIRPDGKRELTRTEGVEPSDGEEVTVSKNKVHRIGPDGKRELVSEDEPGRKHSSVTNDQPEDDSEQVTLKKKIKRRYRVGPDGKRELIGTEGEGDIDRMSHGEESDLKMKRKSFSSQSDDQPDDEMNEERVMMKKKKFYRIGPDGKRELVREEEVPSGGMLHQKTSGLLGGNKNTYSPEPLNDESDDGEVRIKKRRFYKIGPDGKRELVREEGGDVDGSESSNGNGEERKIIHKKRRFYKIGPDGKRELVREEEGGDGGNMDNKTSKKSSVPNDQSNADIKMGAPLSDDVKPLPGKNTNVVFSQRGFFKGGHMLVPRESEEKENEKNKRMSADNDDDDDDKYTYEMKPRVKRTYVLDGHGRRKLVDETTGDGEFNSSFINIKHDLFSEKSNVDLGKLLKPRRRITETETVDKEHVSVIIELNSKLNVFQHESRYQKVGSTRKTRASSEPSSSGTSPKTMNGKMQKYHKDKNLRSGGKSEEDIPEEQ</sequence>
<feature type="compositionally biased region" description="Low complexity" evidence="1">
    <location>
        <begin position="3416"/>
        <end position="3425"/>
    </location>
</feature>
<feature type="compositionally biased region" description="Basic residues" evidence="1">
    <location>
        <begin position="3039"/>
        <end position="3048"/>
    </location>
</feature>
<dbReference type="EMBL" id="HE600906">
    <property type="protein sequence ID" value="CAP24822.2"/>
    <property type="molecule type" value="Genomic_DNA"/>
</dbReference>
<dbReference type="HOGENOM" id="CLU_224877_0_0_1"/>
<dbReference type="FunCoup" id="A8WW13">
    <property type="interactions" value="1366"/>
</dbReference>
<evidence type="ECO:0000256" key="1">
    <source>
        <dbReference type="SAM" id="MobiDB-lite"/>
    </source>
</evidence>
<dbReference type="OMA" id="RFYKIGP"/>
<evidence type="ECO:0000256" key="2">
    <source>
        <dbReference type="SAM" id="SignalP"/>
    </source>
</evidence>
<dbReference type="eggNOG" id="ENOG502TGS2">
    <property type="taxonomic scope" value="Eukaryota"/>
</dbReference>
<gene>
    <name evidence="3 5" type="ORF">CBG04028</name>
    <name evidence="3" type="ORF">CBG_04028</name>
</gene>
<dbReference type="RefSeq" id="XP_045092562.1">
    <property type="nucleotide sequence ID" value="XM_045244100.1"/>
</dbReference>
<keyword evidence="4" id="KW-1185">Reference proteome</keyword>
<feature type="compositionally biased region" description="Basic and acidic residues" evidence="1">
    <location>
        <begin position="3172"/>
        <end position="3183"/>
    </location>
</feature>
<evidence type="ECO:0000313" key="4">
    <source>
        <dbReference type="Proteomes" id="UP000008549"/>
    </source>
</evidence>
<dbReference type="CTD" id="8581428"/>
<feature type="chain" id="PRO_5002731451" evidence="2">
    <location>
        <begin position="21"/>
        <end position="3456"/>
    </location>
</feature>
<keyword evidence="2" id="KW-0732">Signal</keyword>
<feature type="compositionally biased region" description="Basic and acidic residues" evidence="1">
    <location>
        <begin position="3213"/>
        <end position="3223"/>
    </location>
</feature>
<reference evidence="3 4" key="1">
    <citation type="journal article" date="2003" name="PLoS Biol.">
        <title>The genome sequence of Caenorhabditis briggsae: a platform for comparative genomics.</title>
        <authorList>
            <person name="Stein L.D."/>
            <person name="Bao Z."/>
            <person name="Blasiar D."/>
            <person name="Blumenthal T."/>
            <person name="Brent M.R."/>
            <person name="Chen N."/>
            <person name="Chinwalla A."/>
            <person name="Clarke L."/>
            <person name="Clee C."/>
            <person name="Coghlan A."/>
            <person name="Coulson A."/>
            <person name="D'Eustachio P."/>
            <person name="Fitch D.H."/>
            <person name="Fulton L.A."/>
            <person name="Fulton R.E."/>
            <person name="Griffiths-Jones S."/>
            <person name="Harris T.W."/>
            <person name="Hillier L.W."/>
            <person name="Kamath R."/>
            <person name="Kuwabara P.E."/>
            <person name="Mardis E.R."/>
            <person name="Marra M.A."/>
            <person name="Miner T.L."/>
            <person name="Minx P."/>
            <person name="Mullikin J.C."/>
            <person name="Plumb R.W."/>
            <person name="Rogers J."/>
            <person name="Schein J.E."/>
            <person name="Sohrmann M."/>
            <person name="Spieth J."/>
            <person name="Stajich J.E."/>
            <person name="Wei C."/>
            <person name="Willey D."/>
            <person name="Wilson R.K."/>
            <person name="Durbin R."/>
            <person name="Waterston R.H."/>
        </authorList>
    </citation>
    <scope>NUCLEOTIDE SEQUENCE [LARGE SCALE GENOMIC DNA]</scope>
    <source>
        <strain evidence="3 4">AF16</strain>
    </source>
</reference>
<name>A8WW13_CAEBR</name>
<feature type="region of interest" description="Disordered" evidence="1">
    <location>
        <begin position="3172"/>
        <end position="3267"/>
    </location>
</feature>
<proteinExistence type="predicted"/>
<feature type="compositionally biased region" description="Basic and acidic residues" evidence="1">
    <location>
        <begin position="2973"/>
        <end position="2985"/>
    </location>
</feature>
<feature type="region of interest" description="Disordered" evidence="1">
    <location>
        <begin position="50"/>
        <end position="85"/>
    </location>
</feature>
<accession>A8WW13</accession>
<feature type="compositionally biased region" description="Polar residues" evidence="1">
    <location>
        <begin position="1608"/>
        <end position="1621"/>
    </location>
</feature>
<evidence type="ECO:0000313" key="3">
    <source>
        <dbReference type="EMBL" id="CAP24822.2"/>
    </source>
</evidence>
<feature type="region of interest" description="Disordered" evidence="1">
    <location>
        <begin position="2445"/>
        <end position="2466"/>
    </location>
</feature>
<feature type="region of interest" description="Disordered" evidence="1">
    <location>
        <begin position="2881"/>
        <end position="2961"/>
    </location>
</feature>
<dbReference type="InParanoid" id="A8WW13"/>
<protein>
    <submittedName>
        <fullName evidence="3">Protein CBG04028</fullName>
    </submittedName>
</protein>
<feature type="region of interest" description="Disordered" evidence="1">
    <location>
        <begin position="1602"/>
        <end position="1622"/>
    </location>
</feature>
<feature type="region of interest" description="Disordered" evidence="1">
    <location>
        <begin position="3402"/>
        <end position="3456"/>
    </location>
</feature>
<organism evidence="3 4">
    <name type="scientific">Caenorhabditis briggsae</name>
    <dbReference type="NCBI Taxonomy" id="6238"/>
    <lineage>
        <taxon>Eukaryota</taxon>
        <taxon>Metazoa</taxon>
        <taxon>Ecdysozoa</taxon>
        <taxon>Nematoda</taxon>
        <taxon>Chromadorea</taxon>
        <taxon>Rhabditida</taxon>
        <taxon>Rhabditina</taxon>
        <taxon>Rhabditomorpha</taxon>
        <taxon>Rhabditoidea</taxon>
        <taxon>Rhabditidae</taxon>
        <taxon>Peloderinae</taxon>
        <taxon>Caenorhabditis</taxon>
    </lineage>
</organism>
<feature type="region of interest" description="Disordered" evidence="1">
    <location>
        <begin position="2739"/>
        <end position="2845"/>
    </location>
</feature>
<feature type="compositionally biased region" description="Basic and acidic residues" evidence="1">
    <location>
        <begin position="3285"/>
        <end position="3302"/>
    </location>
</feature>
<feature type="signal peptide" evidence="2">
    <location>
        <begin position="1"/>
        <end position="20"/>
    </location>
</feature>
<feature type="region of interest" description="Disordered" evidence="1">
    <location>
        <begin position="1353"/>
        <end position="1373"/>
    </location>
</feature>
<feature type="compositionally biased region" description="Basic and acidic residues" evidence="1">
    <location>
        <begin position="3439"/>
        <end position="3450"/>
    </location>
</feature>
<dbReference type="Proteomes" id="UP000008549">
    <property type="component" value="Unassembled WGS sequence"/>
</dbReference>
<dbReference type="WormBase" id="CBG04028">
    <property type="protein sequence ID" value="CBP49702"/>
    <property type="gene ID" value="WBGene00026776"/>
</dbReference>
<feature type="compositionally biased region" description="Basic residues" evidence="1">
    <location>
        <begin position="2445"/>
        <end position="2454"/>
    </location>
</feature>
<feature type="compositionally biased region" description="Basic and acidic residues" evidence="1">
    <location>
        <begin position="2793"/>
        <end position="2813"/>
    </location>
</feature>